<dbReference type="EMBL" id="DF974012">
    <property type="protein sequence ID" value="GAU44072.1"/>
    <property type="molecule type" value="Genomic_DNA"/>
</dbReference>
<sequence length="620" mass="68912">MTRTRSRTQTRILTQTQIIPFDNSFKPEQEHDQTTTTSKTISAALKLVDSKKQNLKKAYDDLQSHSSHLSSFPLSWPDLDSHFTTIQNSLNQRFLHLQSLESQFQQNHNDPSTSPSKLPNPKPKNPNDPSSSSNPKSSISHLEALSSFCKNNDGKGLRDFIKENLNDRVVIKDELQIAFKSASNPANMVLDSIDGLFGVNANVMVDHKDARLIKKSCNFLFQQLRVFSPYVSFDVKEKAKKLFDEWKVNLNDIYEPSWSMAFLQFVAVYGFLDDLNVGELAAYSATAAADFDEIPELYQVIGLSDRVQDFIQKLIERSRHVLAVKFIFHFKLTDKTPPVPILKDFVNEAEQHSKRLAAEGKSLNEIKSRQIRSLKSVIKIIETYNLDSEFPRASLEKRIDEVDKQRWVGVKPAAPAFAANPLRHQQQQLSGLKRPLTSPPFGPPPVLNNVGSANSALHQYQQQLLPRFPSTSLLPDHPNPYMSMPPTMSFGIKAPSPTVSSYTGPSTGPYGLDGVPMAPTPSSNLNQVGSRPNSAQPQVFSGYYAPMAASGNLDQGGSHPNASVPQVMPGYYAPRGPSPNLHQGSSHPNPSEPQVMPGYYDRPPASGAYGLQYYGTSYPQ</sequence>
<feature type="region of interest" description="Disordered" evidence="6">
    <location>
        <begin position="103"/>
        <end position="138"/>
    </location>
</feature>
<dbReference type="OrthoDB" id="1166059at2759"/>
<dbReference type="GO" id="GO:0030154">
    <property type="term" value="P:cell differentiation"/>
    <property type="evidence" value="ECO:0007669"/>
    <property type="project" value="UniProtKB-KW"/>
</dbReference>
<dbReference type="Proteomes" id="UP000242715">
    <property type="component" value="Unassembled WGS sequence"/>
</dbReference>
<dbReference type="PANTHER" id="PTHR31791:SF71">
    <property type="entry name" value="FRIGIDA-LIKE PROTEIN"/>
    <property type="match status" value="1"/>
</dbReference>
<feature type="compositionally biased region" description="Polar residues" evidence="6">
    <location>
        <begin position="552"/>
        <end position="564"/>
    </location>
</feature>
<evidence type="ECO:0000256" key="6">
    <source>
        <dbReference type="SAM" id="MobiDB-lite"/>
    </source>
</evidence>
<evidence type="ECO:0000256" key="2">
    <source>
        <dbReference type="ARBA" id="ARBA00022473"/>
    </source>
</evidence>
<dbReference type="PANTHER" id="PTHR31791">
    <property type="entry name" value="FRIGIDA-LIKE PROTEIN 3-RELATED"/>
    <property type="match status" value="1"/>
</dbReference>
<dbReference type="AlphaFoldDB" id="A0A2Z6P6F9"/>
<keyword evidence="2 5" id="KW-0217">Developmental protein</keyword>
<protein>
    <recommendedName>
        <fullName evidence="5">FRIGIDA-like protein</fullName>
    </recommendedName>
</protein>
<evidence type="ECO:0000256" key="1">
    <source>
        <dbReference type="ARBA" id="ARBA00008956"/>
    </source>
</evidence>
<keyword evidence="4 5" id="KW-0287">Flowering</keyword>
<feature type="compositionally biased region" description="Polar residues" evidence="6">
    <location>
        <begin position="580"/>
        <end position="589"/>
    </location>
</feature>
<dbReference type="GO" id="GO:0009908">
    <property type="term" value="P:flower development"/>
    <property type="evidence" value="ECO:0007669"/>
    <property type="project" value="UniProtKB-KW"/>
</dbReference>
<reference evidence="8" key="1">
    <citation type="journal article" date="2017" name="Front. Plant Sci.">
        <title>Climate Clever Clovers: New Paradigm to Reduce the Environmental Footprint of Ruminants by Breeding Low Methanogenic Forages Utilizing Haplotype Variation.</title>
        <authorList>
            <person name="Kaur P."/>
            <person name="Appels R."/>
            <person name="Bayer P.E."/>
            <person name="Keeble-Gagnere G."/>
            <person name="Wang J."/>
            <person name="Hirakawa H."/>
            <person name="Shirasawa K."/>
            <person name="Vercoe P."/>
            <person name="Stefanova K."/>
            <person name="Durmic Z."/>
            <person name="Nichols P."/>
            <person name="Revell C."/>
            <person name="Isobe S.N."/>
            <person name="Edwards D."/>
            <person name="Erskine W."/>
        </authorList>
    </citation>
    <scope>NUCLEOTIDE SEQUENCE [LARGE SCALE GENOMIC DNA]</scope>
    <source>
        <strain evidence="8">cv. Daliak</strain>
    </source>
</reference>
<evidence type="ECO:0000313" key="8">
    <source>
        <dbReference type="Proteomes" id="UP000242715"/>
    </source>
</evidence>
<gene>
    <name evidence="7" type="ORF">TSUD_368850</name>
</gene>
<evidence type="ECO:0000256" key="3">
    <source>
        <dbReference type="ARBA" id="ARBA00022782"/>
    </source>
</evidence>
<accession>A0A2Z6P6F9</accession>
<evidence type="ECO:0000256" key="5">
    <source>
        <dbReference type="RuleBase" id="RU364012"/>
    </source>
</evidence>
<organism evidence="7 8">
    <name type="scientific">Trifolium subterraneum</name>
    <name type="common">Subterranean clover</name>
    <dbReference type="NCBI Taxonomy" id="3900"/>
    <lineage>
        <taxon>Eukaryota</taxon>
        <taxon>Viridiplantae</taxon>
        <taxon>Streptophyta</taxon>
        <taxon>Embryophyta</taxon>
        <taxon>Tracheophyta</taxon>
        <taxon>Spermatophyta</taxon>
        <taxon>Magnoliopsida</taxon>
        <taxon>eudicotyledons</taxon>
        <taxon>Gunneridae</taxon>
        <taxon>Pentapetalae</taxon>
        <taxon>rosids</taxon>
        <taxon>fabids</taxon>
        <taxon>Fabales</taxon>
        <taxon>Fabaceae</taxon>
        <taxon>Papilionoideae</taxon>
        <taxon>50 kb inversion clade</taxon>
        <taxon>NPAAA clade</taxon>
        <taxon>Hologalegina</taxon>
        <taxon>IRL clade</taxon>
        <taxon>Trifolieae</taxon>
        <taxon>Trifolium</taxon>
    </lineage>
</organism>
<evidence type="ECO:0000313" key="7">
    <source>
        <dbReference type="EMBL" id="GAU44072.1"/>
    </source>
</evidence>
<feature type="compositionally biased region" description="Low complexity" evidence="6">
    <location>
        <begin position="127"/>
        <end position="138"/>
    </location>
</feature>
<dbReference type="Pfam" id="PF07899">
    <property type="entry name" value="Frigida"/>
    <property type="match status" value="1"/>
</dbReference>
<evidence type="ECO:0000256" key="4">
    <source>
        <dbReference type="ARBA" id="ARBA00023089"/>
    </source>
</evidence>
<dbReference type="InterPro" id="IPR012474">
    <property type="entry name" value="Frigida"/>
</dbReference>
<keyword evidence="8" id="KW-1185">Reference proteome</keyword>
<proteinExistence type="inferred from homology"/>
<name>A0A2Z6P6F9_TRISU</name>
<comment type="similarity">
    <text evidence="1 5">Belongs to the Frigida family.</text>
</comment>
<feature type="region of interest" description="Disordered" evidence="6">
    <location>
        <begin position="551"/>
        <end position="603"/>
    </location>
</feature>
<keyword evidence="3 5" id="KW-0221">Differentiation</keyword>